<evidence type="ECO:0000256" key="1">
    <source>
        <dbReference type="SAM" id="MobiDB-lite"/>
    </source>
</evidence>
<evidence type="ECO:0000313" key="2">
    <source>
        <dbReference type="EMBL" id="GMF25582.1"/>
    </source>
</evidence>
<comment type="caution">
    <text evidence="2">The sequence shown here is derived from an EMBL/GenBank/DDBJ whole genome shotgun (WGS) entry which is preliminary data.</text>
</comment>
<dbReference type="Gene3D" id="2.30.30.140">
    <property type="match status" value="1"/>
</dbReference>
<feature type="compositionally biased region" description="Low complexity" evidence="1">
    <location>
        <begin position="50"/>
        <end position="64"/>
    </location>
</feature>
<dbReference type="Proteomes" id="UP001165121">
    <property type="component" value="Unassembled WGS sequence"/>
</dbReference>
<feature type="compositionally biased region" description="Low complexity" evidence="1">
    <location>
        <begin position="1"/>
        <end position="26"/>
    </location>
</feature>
<reference evidence="2" key="1">
    <citation type="submission" date="2023-04" db="EMBL/GenBank/DDBJ databases">
        <title>Phytophthora fragariaefolia NBRC 109709.</title>
        <authorList>
            <person name="Ichikawa N."/>
            <person name="Sato H."/>
            <person name="Tonouchi N."/>
        </authorList>
    </citation>
    <scope>NUCLEOTIDE SEQUENCE</scope>
    <source>
        <strain evidence="2">NBRC 109709</strain>
    </source>
</reference>
<dbReference type="EMBL" id="BSXT01000363">
    <property type="protein sequence ID" value="GMF25582.1"/>
    <property type="molecule type" value="Genomic_DNA"/>
</dbReference>
<dbReference type="OrthoDB" id="79171at2759"/>
<keyword evidence="3" id="KW-1185">Reference proteome</keyword>
<organism evidence="2 3">
    <name type="scientific">Phytophthora fragariaefolia</name>
    <dbReference type="NCBI Taxonomy" id="1490495"/>
    <lineage>
        <taxon>Eukaryota</taxon>
        <taxon>Sar</taxon>
        <taxon>Stramenopiles</taxon>
        <taxon>Oomycota</taxon>
        <taxon>Peronosporomycetes</taxon>
        <taxon>Peronosporales</taxon>
        <taxon>Peronosporaceae</taxon>
        <taxon>Phytophthora</taxon>
    </lineage>
</organism>
<proteinExistence type="predicted"/>
<sequence length="324" mass="35675">MASSSECSSALDESVVSAASASAASEQYDDEFDDYSDSFESDDGAEDSEAASTAAGSTAADAGARSNETGPGLLNVGTRAQVFWEEENEWFNRLIQRVEGGNEPRYFVHYDDGEQAWEPAVHVHVHVHPQGAVVLRGGDLQGPAKIRPLPATLTTDAEQFDQAQQLLPLSELSARSMVGRRAIVYCPDEAEWFGGVVGDVQASPAAVKIEYDDGDSRWEQAREPSMIVPSPSERVLYARPYRQVVSDHFKPVRIARPYRCVVEKHSESVIIARRPYSERRYLHTVHEALQCSRCYTTPSSQKADSIAQTTLSTFFPESHPTTDT</sequence>
<feature type="compositionally biased region" description="Acidic residues" evidence="1">
    <location>
        <begin position="27"/>
        <end position="49"/>
    </location>
</feature>
<gene>
    <name evidence="2" type="ORF">Pfra01_000461200</name>
</gene>
<name>A0A9W6X161_9STRA</name>
<accession>A0A9W6X161</accession>
<feature type="region of interest" description="Disordered" evidence="1">
    <location>
        <begin position="1"/>
        <end position="72"/>
    </location>
</feature>
<protein>
    <submittedName>
        <fullName evidence="2">Unnamed protein product</fullName>
    </submittedName>
</protein>
<dbReference type="AlphaFoldDB" id="A0A9W6X161"/>
<evidence type="ECO:0000313" key="3">
    <source>
        <dbReference type="Proteomes" id="UP001165121"/>
    </source>
</evidence>